<dbReference type="EMBL" id="CP110615">
    <property type="protein sequence ID" value="UZJ24281.1"/>
    <property type="molecule type" value="Genomic_DNA"/>
</dbReference>
<keyword evidence="2 4" id="KW-0238">DNA-binding</keyword>
<name>A0ABY6NZ13_9NOCA</name>
<dbReference type="RefSeq" id="WP_265382388.1">
    <property type="nucleotide sequence ID" value="NZ_CP110615.1"/>
</dbReference>
<dbReference type="InterPro" id="IPR009057">
    <property type="entry name" value="Homeodomain-like_sf"/>
</dbReference>
<dbReference type="PANTHER" id="PTHR30055:SF234">
    <property type="entry name" value="HTH-TYPE TRANSCRIPTIONAL REGULATOR BETI"/>
    <property type="match status" value="1"/>
</dbReference>
<dbReference type="PANTHER" id="PTHR30055">
    <property type="entry name" value="HTH-TYPE TRANSCRIPTIONAL REGULATOR RUTR"/>
    <property type="match status" value="1"/>
</dbReference>
<proteinExistence type="predicted"/>
<gene>
    <name evidence="6" type="ORF">RHODO2019_14130</name>
</gene>
<dbReference type="Proteomes" id="UP001164965">
    <property type="component" value="Chromosome"/>
</dbReference>
<feature type="DNA-binding region" description="H-T-H motif" evidence="4">
    <location>
        <begin position="39"/>
        <end position="58"/>
    </location>
</feature>
<dbReference type="PROSITE" id="PS50977">
    <property type="entry name" value="HTH_TETR_2"/>
    <property type="match status" value="1"/>
</dbReference>
<reference evidence="6" key="1">
    <citation type="submission" date="2022-10" db="EMBL/GenBank/DDBJ databases">
        <title>Rhodococcus sp.75.</title>
        <authorList>
            <person name="Sun M."/>
        </authorList>
    </citation>
    <scope>NUCLEOTIDE SEQUENCE</scope>
    <source>
        <strain evidence="6">75</strain>
    </source>
</reference>
<evidence type="ECO:0000256" key="4">
    <source>
        <dbReference type="PROSITE-ProRule" id="PRU00335"/>
    </source>
</evidence>
<evidence type="ECO:0000313" key="6">
    <source>
        <dbReference type="EMBL" id="UZJ24281.1"/>
    </source>
</evidence>
<sequence length="217" mass="24150">MSAEPVRVDRRHLRRLETIEQIVDVAVEVMAEFGVGGLSLAEVARRMGMRSPSLYGYFDSKHAVYDAVFARGWRSILTTMTPVSAGVHEADDLPAYLLVYGRRFVGWMLEHPVQAQLMCWRPVPGYEPSPAAYAPAVEMLALARTVFATLRERALFRADTDVDRLLRTWTVLTSGVMTQQLANAPGATFDDGVFTATLPDLVSMFLAQFGTTPTHQR</sequence>
<dbReference type="InterPro" id="IPR036271">
    <property type="entry name" value="Tet_transcr_reg_TetR-rel_C_sf"/>
</dbReference>
<dbReference type="InterPro" id="IPR050109">
    <property type="entry name" value="HTH-type_TetR-like_transc_reg"/>
</dbReference>
<dbReference type="Gene3D" id="1.10.357.10">
    <property type="entry name" value="Tetracycline Repressor, domain 2"/>
    <property type="match status" value="1"/>
</dbReference>
<protein>
    <submittedName>
        <fullName evidence="6">TetR/AcrR family transcriptional regulator</fullName>
    </submittedName>
</protein>
<evidence type="ECO:0000256" key="1">
    <source>
        <dbReference type="ARBA" id="ARBA00023015"/>
    </source>
</evidence>
<dbReference type="Pfam" id="PF00440">
    <property type="entry name" value="TetR_N"/>
    <property type="match status" value="1"/>
</dbReference>
<dbReference type="SUPFAM" id="SSF48498">
    <property type="entry name" value="Tetracyclin repressor-like, C-terminal domain"/>
    <property type="match status" value="1"/>
</dbReference>
<evidence type="ECO:0000256" key="3">
    <source>
        <dbReference type="ARBA" id="ARBA00023163"/>
    </source>
</evidence>
<feature type="domain" description="HTH tetR-type" evidence="5">
    <location>
        <begin position="16"/>
        <end position="76"/>
    </location>
</feature>
<keyword evidence="3" id="KW-0804">Transcription</keyword>
<evidence type="ECO:0000313" key="7">
    <source>
        <dbReference type="Proteomes" id="UP001164965"/>
    </source>
</evidence>
<evidence type="ECO:0000256" key="2">
    <source>
        <dbReference type="ARBA" id="ARBA00023125"/>
    </source>
</evidence>
<keyword evidence="7" id="KW-1185">Reference proteome</keyword>
<keyword evidence="1" id="KW-0805">Transcription regulation</keyword>
<accession>A0ABY6NZ13</accession>
<dbReference type="InterPro" id="IPR001647">
    <property type="entry name" value="HTH_TetR"/>
</dbReference>
<organism evidence="6 7">
    <name type="scientific">Rhodococcus antarcticus</name>
    <dbReference type="NCBI Taxonomy" id="2987751"/>
    <lineage>
        <taxon>Bacteria</taxon>
        <taxon>Bacillati</taxon>
        <taxon>Actinomycetota</taxon>
        <taxon>Actinomycetes</taxon>
        <taxon>Mycobacteriales</taxon>
        <taxon>Nocardiaceae</taxon>
        <taxon>Rhodococcus</taxon>
    </lineage>
</organism>
<dbReference type="SUPFAM" id="SSF46689">
    <property type="entry name" value="Homeodomain-like"/>
    <property type="match status" value="1"/>
</dbReference>
<evidence type="ECO:0000259" key="5">
    <source>
        <dbReference type="PROSITE" id="PS50977"/>
    </source>
</evidence>
<dbReference type="PRINTS" id="PR00455">
    <property type="entry name" value="HTHTETR"/>
</dbReference>